<evidence type="ECO:0000256" key="1">
    <source>
        <dbReference type="ARBA" id="ARBA00022723"/>
    </source>
</evidence>
<evidence type="ECO:0000259" key="6">
    <source>
        <dbReference type="PROSITE" id="PS51999"/>
    </source>
</evidence>
<evidence type="ECO:0000256" key="3">
    <source>
        <dbReference type="ARBA" id="ARBA00022833"/>
    </source>
</evidence>
<feature type="transmembrane region" description="Helical" evidence="5">
    <location>
        <begin position="80"/>
        <end position="95"/>
    </location>
</feature>
<evidence type="ECO:0000256" key="5">
    <source>
        <dbReference type="SAM" id="Phobius"/>
    </source>
</evidence>
<organism evidence="7 8">
    <name type="scientific">Handroanthus impetiginosus</name>
    <dbReference type="NCBI Taxonomy" id="429701"/>
    <lineage>
        <taxon>Eukaryota</taxon>
        <taxon>Viridiplantae</taxon>
        <taxon>Streptophyta</taxon>
        <taxon>Embryophyta</taxon>
        <taxon>Tracheophyta</taxon>
        <taxon>Spermatophyta</taxon>
        <taxon>Magnoliopsida</taxon>
        <taxon>eudicotyledons</taxon>
        <taxon>Gunneridae</taxon>
        <taxon>Pentapetalae</taxon>
        <taxon>asterids</taxon>
        <taxon>lamiids</taxon>
        <taxon>Lamiales</taxon>
        <taxon>Bignoniaceae</taxon>
        <taxon>Crescentiina</taxon>
        <taxon>Tabebuia alliance</taxon>
        <taxon>Handroanthus</taxon>
    </lineage>
</organism>
<protein>
    <submittedName>
        <fullName evidence="7">DNA-(Apurinic or apyrimidinic site) lyase</fullName>
        <ecNumber evidence="7">4.2.99.18</ecNumber>
    </submittedName>
</protein>
<dbReference type="PANTHER" id="PTHR33248">
    <property type="entry name" value="ZINC ION-BINDING PROTEIN"/>
    <property type="match status" value="1"/>
</dbReference>
<dbReference type="GO" id="GO:0140078">
    <property type="term" value="F:class I DNA-(apurinic or apyrimidinic site) endonuclease activity"/>
    <property type="evidence" value="ECO:0007669"/>
    <property type="project" value="UniProtKB-EC"/>
</dbReference>
<evidence type="ECO:0000256" key="2">
    <source>
        <dbReference type="ARBA" id="ARBA00022771"/>
    </source>
</evidence>
<keyword evidence="1" id="KW-0479">Metal-binding</keyword>
<dbReference type="EC" id="4.2.99.18" evidence="7"/>
<dbReference type="PROSITE" id="PS51999">
    <property type="entry name" value="ZF_GRF"/>
    <property type="match status" value="1"/>
</dbReference>
<dbReference type="AlphaFoldDB" id="A0A2G9GXF5"/>
<dbReference type="InterPro" id="IPR010666">
    <property type="entry name" value="Znf_GRF"/>
</dbReference>
<proteinExistence type="predicted"/>
<dbReference type="STRING" id="429701.A0A2G9GXF5"/>
<dbReference type="GO" id="GO:0008270">
    <property type="term" value="F:zinc ion binding"/>
    <property type="evidence" value="ECO:0007669"/>
    <property type="project" value="UniProtKB-KW"/>
</dbReference>
<dbReference type="OrthoDB" id="2822301at2759"/>
<evidence type="ECO:0000313" key="8">
    <source>
        <dbReference type="Proteomes" id="UP000231279"/>
    </source>
</evidence>
<evidence type="ECO:0000313" key="7">
    <source>
        <dbReference type="EMBL" id="PIN09951.1"/>
    </source>
</evidence>
<evidence type="ECO:0000256" key="4">
    <source>
        <dbReference type="PROSITE-ProRule" id="PRU01343"/>
    </source>
</evidence>
<reference evidence="8" key="1">
    <citation type="journal article" date="2018" name="Gigascience">
        <title>Genome assembly of the Pink Ipe (Handroanthus impetiginosus, Bignoniaceae), a highly valued, ecologically keystone Neotropical timber forest tree.</title>
        <authorList>
            <person name="Silva-Junior O.B."/>
            <person name="Grattapaglia D."/>
            <person name="Novaes E."/>
            <person name="Collevatti R.G."/>
        </authorList>
    </citation>
    <scope>NUCLEOTIDE SEQUENCE [LARGE SCALE GENOMIC DNA]</scope>
    <source>
        <strain evidence="8">cv. UFG-1</strain>
    </source>
</reference>
<keyword evidence="7" id="KW-0456">Lyase</keyword>
<keyword evidence="5" id="KW-0472">Membrane</keyword>
<gene>
    <name evidence="7" type="ORF">CDL12_17466</name>
</gene>
<feature type="domain" description="GRF-type" evidence="6">
    <location>
        <begin position="6"/>
        <end position="48"/>
    </location>
</feature>
<keyword evidence="8" id="KW-1185">Reference proteome</keyword>
<name>A0A2G9GXF5_9LAMI</name>
<dbReference type="Pfam" id="PF06839">
    <property type="entry name" value="Zn_ribbon_GRF"/>
    <property type="match status" value="1"/>
</dbReference>
<accession>A0A2G9GXF5</accession>
<dbReference type="Proteomes" id="UP000231279">
    <property type="component" value="Unassembled WGS sequence"/>
</dbReference>
<dbReference type="EMBL" id="NKXS01003378">
    <property type="protein sequence ID" value="PIN09951.1"/>
    <property type="molecule type" value="Genomic_DNA"/>
</dbReference>
<keyword evidence="2 4" id="KW-0863">Zinc-finger</keyword>
<keyword evidence="5" id="KW-0812">Transmembrane</keyword>
<keyword evidence="3" id="KW-0862">Zinc</keyword>
<comment type="caution">
    <text evidence="7">The sequence shown here is derived from an EMBL/GenBank/DDBJ whole genome shotgun (WGS) entry which is preliminary data.</text>
</comment>
<keyword evidence="5" id="KW-1133">Transmembrane helix</keyword>
<sequence length="96" mass="11180">MKDDFCHYGNASIVRTSWTNRNPGHRFSSCARSKEKGGCNFFVWNDPPTCARSLEIIPGLLRRLKIEEAEATKRGKREKILWISLLLSWCFIMYLL</sequence>